<dbReference type="PANTHER" id="PTHR43047">
    <property type="entry name" value="TWO-COMPONENT HISTIDINE PROTEIN KINASE"/>
    <property type="match status" value="1"/>
</dbReference>
<feature type="domain" description="Histidine kinase" evidence="14">
    <location>
        <begin position="781"/>
        <end position="995"/>
    </location>
</feature>
<evidence type="ECO:0000259" key="15">
    <source>
        <dbReference type="PROSITE" id="PS50110"/>
    </source>
</evidence>
<dbReference type="SMART" id="SM00387">
    <property type="entry name" value="HATPase_c"/>
    <property type="match status" value="1"/>
</dbReference>
<dbReference type="Gene3D" id="1.20.1730.10">
    <property type="entry name" value="Sodium/glucose cotransporter"/>
    <property type="match status" value="1"/>
</dbReference>
<reference evidence="16 17" key="1">
    <citation type="submission" date="2016-10" db="EMBL/GenBank/DDBJ databases">
        <authorList>
            <person name="de Groot N.N."/>
        </authorList>
    </citation>
    <scope>NUCLEOTIDE SEQUENCE [LARGE SCALE GENOMIC DNA]</scope>
    <source>
        <strain evidence="16 17">DSM 19706</strain>
    </source>
</reference>
<evidence type="ECO:0000256" key="3">
    <source>
        <dbReference type="ARBA" id="ARBA00006434"/>
    </source>
</evidence>
<dbReference type="Proteomes" id="UP000199308">
    <property type="component" value="Unassembled WGS sequence"/>
</dbReference>
<dbReference type="PROSITE" id="PS50110">
    <property type="entry name" value="RESPONSE_REGULATORY"/>
    <property type="match status" value="1"/>
</dbReference>
<dbReference type="Gene3D" id="3.40.50.2300">
    <property type="match status" value="1"/>
</dbReference>
<gene>
    <name evidence="16" type="ORF">SAMN05660429_01240</name>
</gene>
<dbReference type="OrthoDB" id="9764438at2"/>
<dbReference type="RefSeq" id="WP_093328540.1">
    <property type="nucleotide sequence ID" value="NZ_AP027363.1"/>
</dbReference>
<dbReference type="CDD" id="cd10322">
    <property type="entry name" value="SLC5sbd"/>
    <property type="match status" value="1"/>
</dbReference>
<evidence type="ECO:0000256" key="7">
    <source>
        <dbReference type="ARBA" id="ARBA00022692"/>
    </source>
</evidence>
<dbReference type="InterPro" id="IPR001789">
    <property type="entry name" value="Sig_transdc_resp-reg_receiver"/>
</dbReference>
<evidence type="ECO:0000256" key="6">
    <source>
        <dbReference type="ARBA" id="ARBA00022679"/>
    </source>
</evidence>
<dbReference type="Pfam" id="PF02518">
    <property type="entry name" value="HATPase_c"/>
    <property type="match status" value="1"/>
</dbReference>
<dbReference type="Gene3D" id="3.30.450.20">
    <property type="entry name" value="PAS domain"/>
    <property type="match status" value="1"/>
</dbReference>
<dbReference type="SUPFAM" id="SSF47384">
    <property type="entry name" value="Homodimeric domain of signal transducing histidine kinase"/>
    <property type="match status" value="1"/>
</dbReference>
<keyword evidence="10 13" id="KW-0472">Membrane</keyword>
<dbReference type="Pfam" id="PF00072">
    <property type="entry name" value="Response_reg"/>
    <property type="match status" value="1"/>
</dbReference>
<dbReference type="InterPro" id="IPR005467">
    <property type="entry name" value="His_kinase_dom"/>
</dbReference>
<keyword evidence="17" id="KW-1185">Reference proteome</keyword>
<dbReference type="PANTHER" id="PTHR43047:SF9">
    <property type="entry name" value="HISTIDINE KINASE"/>
    <property type="match status" value="1"/>
</dbReference>
<evidence type="ECO:0000313" key="16">
    <source>
        <dbReference type="EMBL" id="SET20365.1"/>
    </source>
</evidence>
<evidence type="ECO:0000256" key="10">
    <source>
        <dbReference type="ARBA" id="ARBA00023136"/>
    </source>
</evidence>
<dbReference type="AlphaFoldDB" id="A0A1I0CMB3"/>
<dbReference type="PRINTS" id="PR00344">
    <property type="entry name" value="BCTRLSENSOR"/>
</dbReference>
<keyword evidence="5 11" id="KW-0597">Phosphoprotein</keyword>
<dbReference type="STRING" id="349064.SAMN05660429_01240"/>
<evidence type="ECO:0000256" key="2">
    <source>
        <dbReference type="ARBA" id="ARBA00004141"/>
    </source>
</evidence>
<sequence length="1141" mass="126143">MFPNWQLGLLSLSYIGLLFVIAYLGDKYKHTYSKNKQAIIYALSLGVYCTSWSFMGTTAQAAESVVSHIPIYLGPILLFIFAWPFIQRIIRVSLKLNLTSIADLLAARFGKSHNLAILVTLVALIGTMPYIALQLKAIVYSFQQLEAQPSGETWFFGLVVSIILAGFTIVFGIRNIDVTERHPGVVLAIAFESLVKIVSFIAVGIFATLFLMDSPANLFETQNISEQLQAQWQGPQLLSMLAMLIIVMAAFLSLPRQFQVMVVELKNEKDTHLSRKVFPLYLLVFAVFAIPLGLAGNHFLGTSVPSDAYVLHLPMYGEKPWLALFTFLGAISAASSMVIISAIALSTMLSNEILFPAMFRSKKQTSNYEAFRSHLLNVRKGLVALVIALGYVFFLLASPDTLASLGEVAFGAFAQLTPALIAAFYWRRASLMGVYGGILVGSMCWLLLNFLPQFGLYQQPLESALLPDKTFATIVSLSANIFVLWALSLISRQSVQERIQASLFLEWKNKPTYNQGKRRVVDIGELEALIARFVGSNKAKASLLNFAQQNAHLSASELNQQLLEHTENTLASVMGSSSARLVLSSAVEGRDIVLDEIALLVEEASNQKQAFSQTLLQSAIENASEGISIVDEQLNLVAWNKKYLELFDYPNELIYIGCPIEKLIRYNVESGLCGPGDVEAQIAKRLNYLKQGSPHSSERQHGTDKVIRIEGNPLPDGGFVMLFSDITAYRQAEEVLQEANQDLETRVLERTQKLAKANEELAEARLKAEQSHLKKSQYLKACSHDLMQPLEAARLFTSALTQQNNLNDDQLRIVDNLKRSLSVASGLLSDLGEIARIESGNITPVITAVDLYRLFEELENEFSATATELGVEFRVVKKQLWVASDVKLLRRILQNLIGNAFRYASPGKVLLGVKEINKQVHIHVLDNGPGIPVEKQALVFEQFTQLDRDGGQQGKGLGLGLNITQSLSALLGHQLGLKSQSDEGCKFTISLAQAEAEPKQETPSVSTPSSFNGITVLCIDNDPDVLEGMSELLNAWQCNVLIADSFEHAKTLFERHASDIEILLVDYQLNNNLDGLTLISELRDAVNHYLPAILITATTEEGIDQKAEEMDVGFMRKMVKPAALRAMISAMLAKRLHDKFS</sequence>
<feature type="transmembrane region" description="Helical" evidence="13">
    <location>
        <begin position="375"/>
        <end position="396"/>
    </location>
</feature>
<evidence type="ECO:0000259" key="14">
    <source>
        <dbReference type="PROSITE" id="PS50109"/>
    </source>
</evidence>
<evidence type="ECO:0000256" key="12">
    <source>
        <dbReference type="SAM" id="Coils"/>
    </source>
</evidence>
<feature type="transmembrane region" description="Helical" evidence="13">
    <location>
        <begin position="321"/>
        <end position="354"/>
    </location>
</feature>
<dbReference type="CDD" id="cd00075">
    <property type="entry name" value="HATPase"/>
    <property type="match status" value="1"/>
</dbReference>
<feature type="transmembrane region" description="Helical" evidence="13">
    <location>
        <begin position="6"/>
        <end position="26"/>
    </location>
</feature>
<feature type="transmembrane region" description="Helical" evidence="13">
    <location>
        <begin position="38"/>
        <end position="55"/>
    </location>
</feature>
<feature type="transmembrane region" description="Helical" evidence="13">
    <location>
        <begin position="67"/>
        <end position="86"/>
    </location>
</feature>
<protein>
    <recommendedName>
        <fullName evidence="4">histidine kinase</fullName>
        <ecNumber evidence="4">2.7.13.3</ecNumber>
    </recommendedName>
</protein>
<evidence type="ECO:0000256" key="8">
    <source>
        <dbReference type="ARBA" id="ARBA00022777"/>
    </source>
</evidence>
<evidence type="ECO:0000256" key="11">
    <source>
        <dbReference type="PROSITE-ProRule" id="PRU00169"/>
    </source>
</evidence>
<keyword evidence="7 13" id="KW-0812">Transmembrane</keyword>
<evidence type="ECO:0000313" key="17">
    <source>
        <dbReference type="Proteomes" id="UP000199308"/>
    </source>
</evidence>
<feature type="coiled-coil region" evidence="12">
    <location>
        <begin position="726"/>
        <end position="774"/>
    </location>
</feature>
<dbReference type="Gene3D" id="1.10.287.130">
    <property type="match status" value="1"/>
</dbReference>
<keyword evidence="12" id="KW-0175">Coiled coil</keyword>
<keyword evidence="9 13" id="KW-1133">Transmembrane helix</keyword>
<feature type="transmembrane region" description="Helical" evidence="13">
    <location>
        <begin position="408"/>
        <end position="426"/>
    </location>
</feature>
<dbReference type="InterPro" id="IPR035965">
    <property type="entry name" value="PAS-like_dom_sf"/>
</dbReference>
<dbReference type="GO" id="GO:0022857">
    <property type="term" value="F:transmembrane transporter activity"/>
    <property type="evidence" value="ECO:0007669"/>
    <property type="project" value="InterPro"/>
</dbReference>
<dbReference type="GO" id="GO:0009927">
    <property type="term" value="F:histidine phosphotransfer kinase activity"/>
    <property type="evidence" value="ECO:0007669"/>
    <property type="project" value="TreeGrafter"/>
</dbReference>
<dbReference type="InterPro" id="IPR003594">
    <property type="entry name" value="HATPase_dom"/>
</dbReference>
<feature type="transmembrane region" description="Helical" evidence="13">
    <location>
        <begin position="433"/>
        <end position="451"/>
    </location>
</feature>
<dbReference type="PROSITE" id="PS50109">
    <property type="entry name" value="HIS_KIN"/>
    <property type="match status" value="1"/>
</dbReference>
<dbReference type="InterPro" id="IPR004358">
    <property type="entry name" value="Sig_transdc_His_kin-like_C"/>
</dbReference>
<dbReference type="InterPro" id="IPR011006">
    <property type="entry name" value="CheY-like_superfamily"/>
</dbReference>
<comment type="similarity">
    <text evidence="3">Belongs to the sodium:solute symporter (SSF) (TC 2.A.21) family.</text>
</comment>
<evidence type="ECO:0000256" key="13">
    <source>
        <dbReference type="SAM" id="Phobius"/>
    </source>
</evidence>
<evidence type="ECO:0000256" key="1">
    <source>
        <dbReference type="ARBA" id="ARBA00000085"/>
    </source>
</evidence>
<organism evidence="16 17">
    <name type="scientific">Thalassotalea agarivorans</name>
    <name type="common">Thalassomonas agarivorans</name>
    <dbReference type="NCBI Taxonomy" id="349064"/>
    <lineage>
        <taxon>Bacteria</taxon>
        <taxon>Pseudomonadati</taxon>
        <taxon>Pseudomonadota</taxon>
        <taxon>Gammaproteobacteria</taxon>
        <taxon>Alteromonadales</taxon>
        <taxon>Colwelliaceae</taxon>
        <taxon>Thalassotalea</taxon>
    </lineage>
</organism>
<dbReference type="CDD" id="cd00082">
    <property type="entry name" value="HisKA"/>
    <property type="match status" value="1"/>
</dbReference>
<name>A0A1I0CMB3_THASX</name>
<dbReference type="InterPro" id="IPR036097">
    <property type="entry name" value="HisK_dim/P_sf"/>
</dbReference>
<dbReference type="InterPro" id="IPR003661">
    <property type="entry name" value="HisK_dim/P_dom"/>
</dbReference>
<dbReference type="SUPFAM" id="SSF55785">
    <property type="entry name" value="PYP-like sensor domain (PAS domain)"/>
    <property type="match status" value="1"/>
</dbReference>
<dbReference type="SMART" id="SM00388">
    <property type="entry name" value="HisKA"/>
    <property type="match status" value="1"/>
</dbReference>
<comment type="catalytic activity">
    <reaction evidence="1">
        <text>ATP + protein L-histidine = ADP + protein N-phospho-L-histidine.</text>
        <dbReference type="EC" id="2.7.13.3"/>
    </reaction>
</comment>
<keyword evidence="8" id="KW-0418">Kinase</keyword>
<dbReference type="PROSITE" id="PS50283">
    <property type="entry name" value="NA_SOLUT_SYMP_3"/>
    <property type="match status" value="1"/>
</dbReference>
<accession>A0A1I0CMB3</accession>
<dbReference type="SUPFAM" id="SSF55874">
    <property type="entry name" value="ATPase domain of HSP90 chaperone/DNA topoisomerase II/histidine kinase"/>
    <property type="match status" value="1"/>
</dbReference>
<feature type="transmembrane region" description="Helical" evidence="13">
    <location>
        <begin position="237"/>
        <end position="256"/>
    </location>
</feature>
<evidence type="ECO:0000256" key="9">
    <source>
        <dbReference type="ARBA" id="ARBA00022989"/>
    </source>
</evidence>
<dbReference type="EMBL" id="FOHK01000005">
    <property type="protein sequence ID" value="SET20365.1"/>
    <property type="molecule type" value="Genomic_DNA"/>
</dbReference>
<evidence type="ECO:0000256" key="5">
    <source>
        <dbReference type="ARBA" id="ARBA00022553"/>
    </source>
</evidence>
<keyword evidence="6" id="KW-0808">Transferase</keyword>
<dbReference type="InterPro" id="IPR038377">
    <property type="entry name" value="Na/Glc_symporter_sf"/>
</dbReference>
<feature type="transmembrane region" description="Helical" evidence="13">
    <location>
        <begin position="115"/>
        <end position="133"/>
    </location>
</feature>
<dbReference type="SMART" id="SM00448">
    <property type="entry name" value="REC"/>
    <property type="match status" value="1"/>
</dbReference>
<feature type="transmembrane region" description="Helical" evidence="13">
    <location>
        <begin position="277"/>
        <end position="301"/>
    </location>
</feature>
<dbReference type="GO" id="GO:0005886">
    <property type="term" value="C:plasma membrane"/>
    <property type="evidence" value="ECO:0007669"/>
    <property type="project" value="TreeGrafter"/>
</dbReference>
<evidence type="ECO:0000256" key="4">
    <source>
        <dbReference type="ARBA" id="ARBA00012438"/>
    </source>
</evidence>
<feature type="modified residue" description="4-aspartylphosphate" evidence="11">
    <location>
        <position position="1066"/>
    </location>
</feature>
<dbReference type="InterPro" id="IPR001734">
    <property type="entry name" value="Na/solute_symporter"/>
</dbReference>
<dbReference type="SUPFAM" id="SSF52172">
    <property type="entry name" value="CheY-like"/>
    <property type="match status" value="1"/>
</dbReference>
<comment type="subcellular location">
    <subcellularLocation>
        <location evidence="2">Membrane</location>
        <topology evidence="2">Multi-pass membrane protein</topology>
    </subcellularLocation>
</comment>
<dbReference type="GO" id="GO:0000155">
    <property type="term" value="F:phosphorelay sensor kinase activity"/>
    <property type="evidence" value="ECO:0007669"/>
    <property type="project" value="InterPro"/>
</dbReference>
<dbReference type="Pfam" id="PF00512">
    <property type="entry name" value="HisKA"/>
    <property type="match status" value="1"/>
</dbReference>
<dbReference type="InterPro" id="IPR036890">
    <property type="entry name" value="HATPase_C_sf"/>
</dbReference>
<dbReference type="Pfam" id="PF12860">
    <property type="entry name" value="PAS_7"/>
    <property type="match status" value="1"/>
</dbReference>
<feature type="transmembrane region" description="Helical" evidence="13">
    <location>
        <begin position="185"/>
        <end position="212"/>
    </location>
</feature>
<dbReference type="EC" id="2.7.13.3" evidence="4"/>
<dbReference type="Gene3D" id="3.30.565.10">
    <property type="entry name" value="Histidine kinase-like ATPase, C-terminal domain"/>
    <property type="match status" value="1"/>
</dbReference>
<feature type="domain" description="Response regulatory" evidence="15">
    <location>
        <begin position="1015"/>
        <end position="1132"/>
    </location>
</feature>
<feature type="transmembrane region" description="Helical" evidence="13">
    <location>
        <begin position="153"/>
        <end position="173"/>
    </location>
</feature>
<proteinExistence type="inferred from homology"/>